<evidence type="ECO:0000256" key="1">
    <source>
        <dbReference type="SAM" id="MobiDB-lite"/>
    </source>
</evidence>
<dbReference type="InParanoid" id="B7PSC8"/>
<feature type="compositionally biased region" description="Basic and acidic residues" evidence="1">
    <location>
        <begin position="56"/>
        <end position="66"/>
    </location>
</feature>
<dbReference type="VEuPathDB" id="VectorBase:ISCI007461"/>
<name>B7PSC8_IXOSC</name>
<dbReference type="EMBL" id="DS777873">
    <property type="protein sequence ID" value="EEC09500.1"/>
    <property type="molecule type" value="Genomic_DNA"/>
</dbReference>
<organism>
    <name type="scientific">Ixodes scapularis</name>
    <name type="common">Black-legged tick</name>
    <name type="synonym">Deer tick</name>
    <dbReference type="NCBI Taxonomy" id="6945"/>
    <lineage>
        <taxon>Eukaryota</taxon>
        <taxon>Metazoa</taxon>
        <taxon>Ecdysozoa</taxon>
        <taxon>Arthropoda</taxon>
        <taxon>Chelicerata</taxon>
        <taxon>Arachnida</taxon>
        <taxon>Acari</taxon>
        <taxon>Parasitiformes</taxon>
        <taxon>Ixodida</taxon>
        <taxon>Ixodoidea</taxon>
        <taxon>Ixodidae</taxon>
        <taxon>Ixodinae</taxon>
        <taxon>Ixodes</taxon>
    </lineage>
</organism>
<dbReference type="EMBL" id="ABJB010258610">
    <property type="status" value="NOT_ANNOTATED_CDS"/>
    <property type="molecule type" value="Genomic_DNA"/>
</dbReference>
<evidence type="ECO:0000313" key="2">
    <source>
        <dbReference type="EMBL" id="EEC09500.1"/>
    </source>
</evidence>
<evidence type="ECO:0000313" key="4">
    <source>
        <dbReference type="Proteomes" id="UP000001555"/>
    </source>
</evidence>
<sequence length="156" mass="17402">MRRRSSRGAGPERGLTQMSGEDPSAEGVFCSVRRAHTHAHLPMTSTRKWSAKRVTFPRDWRQKEPPRNSAAAAVGLRRGCEDGRSPLWTRSRCSDNRDRRTRSSQGQGRRRRSGGGRRRRLRSRGGPHEGARAAWMMLCSAATPSPTEGRPLSPAT</sequence>
<keyword evidence="4" id="KW-1185">Reference proteome</keyword>
<feature type="compositionally biased region" description="Basic residues" evidence="1">
    <location>
        <begin position="108"/>
        <end position="125"/>
    </location>
</feature>
<dbReference type="PaxDb" id="6945-B7PSC8"/>
<dbReference type="AlphaFoldDB" id="B7PSC8"/>
<accession>B7PSC8</accession>
<dbReference type="EnsemblMetazoa" id="ISCW007461-RA">
    <property type="protein sequence ID" value="ISCW007461-PA"/>
    <property type="gene ID" value="ISCW007461"/>
</dbReference>
<dbReference type="HOGENOM" id="CLU_1688682_0_0_1"/>
<evidence type="ECO:0000313" key="3">
    <source>
        <dbReference type="EnsemblMetazoa" id="ISCW007461-PA"/>
    </source>
</evidence>
<dbReference type="VEuPathDB" id="VectorBase:ISCW007461"/>
<protein>
    <submittedName>
        <fullName evidence="2 3">Uncharacterized protein</fullName>
    </submittedName>
</protein>
<reference evidence="2 4" key="1">
    <citation type="submission" date="2008-03" db="EMBL/GenBank/DDBJ databases">
        <title>Annotation of Ixodes scapularis.</title>
        <authorList>
            <consortium name="Ixodes scapularis Genome Project Consortium"/>
            <person name="Caler E."/>
            <person name="Hannick L.I."/>
            <person name="Bidwell S."/>
            <person name="Joardar V."/>
            <person name="Thiagarajan M."/>
            <person name="Amedeo P."/>
            <person name="Galinsky K.J."/>
            <person name="Schobel S."/>
            <person name="Inman J."/>
            <person name="Hostetler J."/>
            <person name="Miller J."/>
            <person name="Hammond M."/>
            <person name="Megy K."/>
            <person name="Lawson D."/>
            <person name="Kodira C."/>
            <person name="Sutton G."/>
            <person name="Meyer J."/>
            <person name="Hill C.A."/>
            <person name="Birren B."/>
            <person name="Nene V."/>
            <person name="Collins F."/>
            <person name="Alarcon-Chaidez F."/>
            <person name="Wikel S."/>
            <person name="Strausberg R."/>
        </authorList>
    </citation>
    <scope>NUCLEOTIDE SEQUENCE [LARGE SCALE GENOMIC DNA]</scope>
    <source>
        <strain evidence="4">Wikel</strain>
        <strain evidence="2">Wikel colony</strain>
    </source>
</reference>
<proteinExistence type="predicted"/>
<feature type="region of interest" description="Disordered" evidence="1">
    <location>
        <begin position="1"/>
        <end position="27"/>
    </location>
</feature>
<reference evidence="3" key="2">
    <citation type="submission" date="2020-05" db="UniProtKB">
        <authorList>
            <consortium name="EnsemblMetazoa"/>
        </authorList>
    </citation>
    <scope>IDENTIFICATION</scope>
    <source>
        <strain evidence="3">wikel</strain>
    </source>
</reference>
<gene>
    <name evidence="2" type="ORF">IscW_ISCW007461</name>
</gene>
<feature type="region of interest" description="Disordered" evidence="1">
    <location>
        <begin position="41"/>
        <end position="156"/>
    </location>
</feature>
<dbReference type="Proteomes" id="UP000001555">
    <property type="component" value="Unassembled WGS sequence"/>
</dbReference>